<reference evidence="1" key="2">
    <citation type="submission" date="2025-03" db="EMBL/GenBank/DDBJ databases">
        <authorList>
            <consortium name="ELIXIR-Norway"/>
            <consortium name="Elixir Norway"/>
        </authorList>
    </citation>
    <scope>NUCLEOTIDE SEQUENCE</scope>
</reference>
<organism evidence="1 2">
    <name type="scientific">Rangifer tarandus platyrhynchus</name>
    <name type="common">Svalbard reindeer</name>
    <dbReference type="NCBI Taxonomy" id="3082113"/>
    <lineage>
        <taxon>Eukaryota</taxon>
        <taxon>Metazoa</taxon>
        <taxon>Chordata</taxon>
        <taxon>Craniata</taxon>
        <taxon>Vertebrata</taxon>
        <taxon>Euteleostomi</taxon>
        <taxon>Mammalia</taxon>
        <taxon>Eutheria</taxon>
        <taxon>Laurasiatheria</taxon>
        <taxon>Artiodactyla</taxon>
        <taxon>Ruminantia</taxon>
        <taxon>Pecora</taxon>
        <taxon>Cervidae</taxon>
        <taxon>Odocoileinae</taxon>
        <taxon>Rangifer</taxon>
    </lineage>
</organism>
<accession>A0AC59YAG8</accession>
<proteinExistence type="predicted"/>
<reference evidence="1" key="1">
    <citation type="submission" date="2023-05" db="EMBL/GenBank/DDBJ databases">
        <authorList>
            <consortium name="ELIXIR-Norway"/>
        </authorList>
    </citation>
    <scope>NUCLEOTIDE SEQUENCE</scope>
</reference>
<name>A0AC59YAG8_RANTA</name>
<evidence type="ECO:0000313" key="2">
    <source>
        <dbReference type="Proteomes" id="UP001162501"/>
    </source>
</evidence>
<dbReference type="EMBL" id="OX596095">
    <property type="protein sequence ID" value="CAM9528982.1"/>
    <property type="molecule type" value="Genomic_DNA"/>
</dbReference>
<gene>
    <name evidence="1" type="ORF">MRATA1EN22A_LOCUS3815</name>
</gene>
<evidence type="ECO:0000313" key="1">
    <source>
        <dbReference type="EMBL" id="CAM9528982.1"/>
    </source>
</evidence>
<dbReference type="Proteomes" id="UP001162501">
    <property type="component" value="Chromosome 11"/>
</dbReference>
<sequence length="143" mass="15008">MKRLSSALISAQAFNTSPANGTHTYCEPGVLPTCWGNNSAPSTNSLLPQKPELNQAQCPEPSWMHILSALPGGLSPMTWPPGLICKMGIHAVAEGGKPAPGGEDVRDPGGARRRDACLPWAPHAIQASTCDALLLARPAPPWV</sequence>
<protein>
    <submittedName>
        <fullName evidence="1">Uncharacterized protein</fullName>
    </submittedName>
</protein>